<dbReference type="InterPro" id="IPR002110">
    <property type="entry name" value="Ankyrin_rpt"/>
</dbReference>
<dbReference type="Proteomes" id="UP000308199">
    <property type="component" value="Unassembled WGS sequence"/>
</dbReference>
<organism evidence="4 5">
    <name type="scientific">Phellinidium pouzarii</name>
    <dbReference type="NCBI Taxonomy" id="167371"/>
    <lineage>
        <taxon>Eukaryota</taxon>
        <taxon>Fungi</taxon>
        <taxon>Dikarya</taxon>
        <taxon>Basidiomycota</taxon>
        <taxon>Agaricomycotina</taxon>
        <taxon>Agaricomycetes</taxon>
        <taxon>Hymenochaetales</taxon>
        <taxon>Hymenochaetaceae</taxon>
        <taxon>Phellinidium</taxon>
    </lineage>
</organism>
<feature type="repeat" description="ANK" evidence="3">
    <location>
        <begin position="89"/>
        <end position="112"/>
    </location>
</feature>
<evidence type="ECO:0000256" key="1">
    <source>
        <dbReference type="ARBA" id="ARBA00022737"/>
    </source>
</evidence>
<dbReference type="PROSITE" id="PS50088">
    <property type="entry name" value="ANK_REPEAT"/>
    <property type="match status" value="1"/>
</dbReference>
<dbReference type="OrthoDB" id="10057496at2759"/>
<keyword evidence="1" id="KW-0677">Repeat</keyword>
<name>A0A4S4KP54_9AGAM</name>
<gene>
    <name evidence="4" type="ORF">EW145_g7162</name>
</gene>
<evidence type="ECO:0000313" key="5">
    <source>
        <dbReference type="Proteomes" id="UP000308199"/>
    </source>
</evidence>
<dbReference type="EMBL" id="SGPK01000660">
    <property type="protein sequence ID" value="THG99956.1"/>
    <property type="molecule type" value="Genomic_DNA"/>
</dbReference>
<dbReference type="AlphaFoldDB" id="A0A4S4KP54"/>
<reference evidence="4 5" key="1">
    <citation type="submission" date="2019-02" db="EMBL/GenBank/DDBJ databases">
        <title>Genome sequencing of the rare red list fungi Phellinidium pouzarii.</title>
        <authorList>
            <person name="Buettner E."/>
            <person name="Kellner H."/>
        </authorList>
    </citation>
    <scope>NUCLEOTIDE SEQUENCE [LARGE SCALE GENOMIC DNA]</scope>
    <source>
        <strain evidence="4 5">DSM 108285</strain>
    </source>
</reference>
<accession>A0A4S4KP54</accession>
<dbReference type="PROSITE" id="PS50297">
    <property type="entry name" value="ANK_REP_REGION"/>
    <property type="match status" value="1"/>
</dbReference>
<keyword evidence="2 3" id="KW-0040">ANK repeat</keyword>
<dbReference type="Gene3D" id="1.25.40.20">
    <property type="entry name" value="Ankyrin repeat-containing domain"/>
    <property type="match status" value="1"/>
</dbReference>
<dbReference type="SUPFAM" id="SSF48403">
    <property type="entry name" value="Ankyrin repeat"/>
    <property type="match status" value="1"/>
</dbReference>
<dbReference type="SMART" id="SM00248">
    <property type="entry name" value="ANK"/>
    <property type="match status" value="2"/>
</dbReference>
<sequence>MSDPAAKAKAIPGPTIDEQEDVMLACRYGDIDDVREFVEKYGVDALAAVRSDNGNSVLHMVCGNGHEDLLAYLLSIPVPPFLLSAANSAGSTPLHWAALNAHLSAAKQLVQHANGPGTALVDIRNAAGHTPLGEAELAGWEEGARWFVEVMNIEEAPKGVEAEVGESEEEADEGVMDASAAQAIEVEIEDADGKIAKMSISQKGTGSKKLCQRSWISIYILASVLSDGFYIVYNKVNSVELMKTSCQCPTRKSRVKIINFAGFKASNILADMKARGRS</sequence>
<comment type="caution">
    <text evidence="4">The sequence shown here is derived from an EMBL/GenBank/DDBJ whole genome shotgun (WGS) entry which is preliminary data.</text>
</comment>
<dbReference type="PANTHER" id="PTHR24173">
    <property type="entry name" value="ANKYRIN REPEAT CONTAINING"/>
    <property type="match status" value="1"/>
</dbReference>
<dbReference type="Pfam" id="PF12796">
    <property type="entry name" value="Ank_2"/>
    <property type="match status" value="1"/>
</dbReference>
<protein>
    <submittedName>
        <fullName evidence="4">Uncharacterized protein</fullName>
    </submittedName>
</protein>
<dbReference type="PANTHER" id="PTHR24173:SF74">
    <property type="entry name" value="ANKYRIN REPEAT DOMAIN-CONTAINING PROTEIN 16"/>
    <property type="match status" value="1"/>
</dbReference>
<evidence type="ECO:0000256" key="2">
    <source>
        <dbReference type="ARBA" id="ARBA00023043"/>
    </source>
</evidence>
<evidence type="ECO:0000256" key="3">
    <source>
        <dbReference type="PROSITE-ProRule" id="PRU00023"/>
    </source>
</evidence>
<keyword evidence="5" id="KW-1185">Reference proteome</keyword>
<dbReference type="InterPro" id="IPR036770">
    <property type="entry name" value="Ankyrin_rpt-contain_sf"/>
</dbReference>
<proteinExistence type="predicted"/>
<evidence type="ECO:0000313" key="4">
    <source>
        <dbReference type="EMBL" id="THG99956.1"/>
    </source>
</evidence>